<evidence type="ECO:0000256" key="12">
    <source>
        <dbReference type="ARBA" id="ARBA00023136"/>
    </source>
</evidence>
<evidence type="ECO:0000256" key="9">
    <source>
        <dbReference type="ARBA" id="ARBA00022840"/>
    </source>
</evidence>
<evidence type="ECO:0000256" key="3">
    <source>
        <dbReference type="ARBA" id="ARBA00022475"/>
    </source>
</evidence>
<evidence type="ECO:0000256" key="7">
    <source>
        <dbReference type="ARBA" id="ARBA00022741"/>
    </source>
</evidence>
<dbReference type="AlphaFoldDB" id="A0A6G1X6Q7"/>
<reference evidence="20 21" key="1">
    <citation type="submission" date="2019-11" db="EMBL/GenBank/DDBJ databases">
        <authorList>
            <person name="Li J."/>
        </authorList>
    </citation>
    <scope>NUCLEOTIDE SEQUENCE [LARGE SCALE GENOMIC DNA]</scope>
    <source>
        <strain evidence="20 21">J4</strain>
    </source>
</reference>
<evidence type="ECO:0000256" key="19">
    <source>
        <dbReference type="SAM" id="Phobius"/>
    </source>
</evidence>
<evidence type="ECO:0000313" key="21">
    <source>
        <dbReference type="Proteomes" id="UP000480185"/>
    </source>
</evidence>
<feature type="transmembrane region" description="Helical" evidence="19">
    <location>
        <begin position="101"/>
        <end position="119"/>
    </location>
</feature>
<dbReference type="PANTHER" id="PTHR34299">
    <property type="entry name" value="DIACYLGLYCEROL KINASE"/>
    <property type="match status" value="1"/>
</dbReference>
<keyword evidence="13" id="KW-0594">Phospholipid biosynthesis</keyword>
<keyword evidence="14" id="KW-1208">Phospholipid metabolism</keyword>
<keyword evidence="7 17" id="KW-0547">Nucleotide-binding</keyword>
<evidence type="ECO:0000256" key="5">
    <source>
        <dbReference type="ARBA" id="ARBA00022679"/>
    </source>
</evidence>
<evidence type="ECO:0000256" key="11">
    <source>
        <dbReference type="ARBA" id="ARBA00023098"/>
    </source>
</evidence>
<keyword evidence="11" id="KW-0443">Lipid metabolism</keyword>
<dbReference type="GO" id="GO:0005886">
    <property type="term" value="C:plasma membrane"/>
    <property type="evidence" value="ECO:0007669"/>
    <property type="project" value="UniProtKB-SubCell"/>
</dbReference>
<feature type="binding site" evidence="16">
    <location>
        <position position="71"/>
    </location>
    <ligand>
        <name>substrate</name>
    </ligand>
</feature>
<proteinExistence type="inferred from homology"/>
<evidence type="ECO:0000256" key="4">
    <source>
        <dbReference type="ARBA" id="ARBA00022516"/>
    </source>
</evidence>
<dbReference type="InterPro" id="IPR036945">
    <property type="entry name" value="DAGK_sf"/>
</dbReference>
<keyword evidence="18" id="KW-0460">Magnesium</keyword>
<keyword evidence="18" id="KW-0479">Metal-binding</keyword>
<dbReference type="CDD" id="cd14265">
    <property type="entry name" value="UDPK_IM_like"/>
    <property type="match status" value="1"/>
</dbReference>
<evidence type="ECO:0000256" key="10">
    <source>
        <dbReference type="ARBA" id="ARBA00022989"/>
    </source>
</evidence>
<keyword evidence="5" id="KW-0808">Transferase</keyword>
<feature type="binding site" evidence="17">
    <location>
        <begin position="96"/>
        <end position="97"/>
    </location>
    <ligand>
        <name>ATP</name>
        <dbReference type="ChEBI" id="CHEBI:30616"/>
    </ligand>
</feature>
<dbReference type="EMBL" id="WJNH01000005">
    <property type="protein sequence ID" value="MRG86627.1"/>
    <property type="molecule type" value="Genomic_DNA"/>
</dbReference>
<protein>
    <submittedName>
        <fullName evidence="20">Diacylglycerol kinase</fullName>
    </submittedName>
</protein>
<dbReference type="GO" id="GO:0005524">
    <property type="term" value="F:ATP binding"/>
    <property type="evidence" value="ECO:0007669"/>
    <property type="project" value="UniProtKB-KW"/>
</dbReference>
<accession>A0A6G1X6Q7</accession>
<keyword evidence="8 20" id="KW-0418">Kinase</keyword>
<dbReference type="PANTHER" id="PTHR34299:SF1">
    <property type="entry name" value="DIACYLGLYCEROL KINASE"/>
    <property type="match status" value="1"/>
</dbReference>
<name>A0A6G1X6Q7_9BACI</name>
<dbReference type="GO" id="GO:0046872">
    <property type="term" value="F:metal ion binding"/>
    <property type="evidence" value="ECO:0007669"/>
    <property type="project" value="UniProtKB-KW"/>
</dbReference>
<gene>
    <name evidence="20" type="ORF">GH754_09845</name>
</gene>
<keyword evidence="9 17" id="KW-0067">ATP-binding</keyword>
<keyword evidence="21" id="KW-1185">Reference proteome</keyword>
<evidence type="ECO:0000256" key="18">
    <source>
        <dbReference type="PIRSR" id="PIRSR600829-4"/>
    </source>
</evidence>
<evidence type="ECO:0000256" key="13">
    <source>
        <dbReference type="ARBA" id="ARBA00023209"/>
    </source>
</evidence>
<comment type="subcellular location">
    <subcellularLocation>
        <location evidence="1">Cell membrane</location>
        <topology evidence="1">Multi-pass membrane protein</topology>
    </subcellularLocation>
</comment>
<evidence type="ECO:0000256" key="14">
    <source>
        <dbReference type="ARBA" id="ARBA00023264"/>
    </source>
</evidence>
<dbReference type="InterPro" id="IPR033717">
    <property type="entry name" value="UDPK"/>
</dbReference>
<dbReference type="GO" id="GO:0016301">
    <property type="term" value="F:kinase activity"/>
    <property type="evidence" value="ECO:0007669"/>
    <property type="project" value="UniProtKB-KW"/>
</dbReference>
<keyword evidence="10 19" id="KW-1133">Transmembrane helix</keyword>
<sequence length="127" mass="13766">MSSDSNENNVKKGIGFGFAFNGILLAFRAEKNFRIHILIAFVVITLGLLVGLSIVEWLLVSLCIGFVLVTEMINSAIEALIDHLFPDYHEVAGRVKDLSAGAVLVAAICTAVIGVIIFLPKIYHIIV</sequence>
<dbReference type="Gene3D" id="1.10.287.3610">
    <property type="match status" value="1"/>
</dbReference>
<evidence type="ECO:0000256" key="6">
    <source>
        <dbReference type="ARBA" id="ARBA00022692"/>
    </source>
</evidence>
<feature type="binding site" evidence="17">
    <location>
        <position position="30"/>
    </location>
    <ligand>
        <name>ATP</name>
        <dbReference type="ChEBI" id="CHEBI:30616"/>
    </ligand>
</feature>
<dbReference type="GO" id="GO:0008654">
    <property type="term" value="P:phospholipid biosynthetic process"/>
    <property type="evidence" value="ECO:0007669"/>
    <property type="project" value="UniProtKB-KW"/>
</dbReference>
<feature type="active site" description="Proton acceptor" evidence="15">
    <location>
        <position position="71"/>
    </location>
</feature>
<dbReference type="InterPro" id="IPR000829">
    <property type="entry name" value="DAGK"/>
</dbReference>
<keyword evidence="12 19" id="KW-0472">Membrane</keyword>
<evidence type="ECO:0000313" key="20">
    <source>
        <dbReference type="EMBL" id="MRG86627.1"/>
    </source>
</evidence>
<evidence type="ECO:0000256" key="16">
    <source>
        <dbReference type="PIRSR" id="PIRSR600829-2"/>
    </source>
</evidence>
<feature type="transmembrane region" description="Helical" evidence="19">
    <location>
        <begin position="12"/>
        <end position="29"/>
    </location>
</feature>
<feature type="transmembrane region" description="Helical" evidence="19">
    <location>
        <begin position="35"/>
        <end position="55"/>
    </location>
</feature>
<keyword evidence="3" id="KW-1003">Cell membrane</keyword>
<evidence type="ECO:0000256" key="15">
    <source>
        <dbReference type="PIRSR" id="PIRSR600829-1"/>
    </source>
</evidence>
<evidence type="ECO:0000256" key="2">
    <source>
        <dbReference type="ARBA" id="ARBA00005967"/>
    </source>
</evidence>
<dbReference type="Pfam" id="PF01219">
    <property type="entry name" value="DAGK_prokar"/>
    <property type="match status" value="1"/>
</dbReference>
<comment type="caution">
    <text evidence="20">The sequence shown here is derived from an EMBL/GenBank/DDBJ whole genome shotgun (WGS) entry which is preliminary data.</text>
</comment>
<organism evidence="20 21">
    <name type="scientific">Salinibacillus xinjiangensis</name>
    <dbReference type="NCBI Taxonomy" id="1229268"/>
    <lineage>
        <taxon>Bacteria</taxon>
        <taxon>Bacillati</taxon>
        <taxon>Bacillota</taxon>
        <taxon>Bacilli</taxon>
        <taxon>Bacillales</taxon>
        <taxon>Bacillaceae</taxon>
        <taxon>Salinibacillus</taxon>
    </lineage>
</organism>
<feature type="binding site" evidence="18">
    <location>
        <position position="30"/>
    </location>
    <ligand>
        <name>a divalent metal cation</name>
        <dbReference type="ChEBI" id="CHEBI:60240"/>
    </ligand>
</feature>
<keyword evidence="4" id="KW-0444">Lipid biosynthesis</keyword>
<feature type="binding site" evidence="18">
    <location>
        <position position="78"/>
    </location>
    <ligand>
        <name>a divalent metal cation</name>
        <dbReference type="ChEBI" id="CHEBI:60240"/>
    </ligand>
</feature>
<comment type="similarity">
    <text evidence="2">Belongs to the bacterial diacylglycerol kinase family.</text>
</comment>
<dbReference type="OrthoDB" id="9789934at2"/>
<comment type="cofactor">
    <cofactor evidence="18">
        <name>Mg(2+)</name>
        <dbReference type="ChEBI" id="CHEBI:18420"/>
    </cofactor>
    <text evidence="18">Mn(2+), Zn(2+), Cd(2+) and Co(2+) support activity to lesser extents.</text>
</comment>
<evidence type="ECO:0000256" key="1">
    <source>
        <dbReference type="ARBA" id="ARBA00004651"/>
    </source>
</evidence>
<evidence type="ECO:0000256" key="8">
    <source>
        <dbReference type="ARBA" id="ARBA00022777"/>
    </source>
</evidence>
<dbReference type="Proteomes" id="UP000480185">
    <property type="component" value="Unassembled WGS sequence"/>
</dbReference>
<dbReference type="RefSeq" id="WP_153728525.1">
    <property type="nucleotide sequence ID" value="NZ_WJNH01000005.1"/>
</dbReference>
<feature type="binding site" evidence="17">
    <location>
        <position position="78"/>
    </location>
    <ligand>
        <name>ATP</name>
        <dbReference type="ChEBI" id="CHEBI:30616"/>
    </ligand>
</feature>
<keyword evidence="6 19" id="KW-0812">Transmembrane</keyword>
<evidence type="ECO:0000256" key="17">
    <source>
        <dbReference type="PIRSR" id="PIRSR600829-3"/>
    </source>
</evidence>